<organism evidence="2 3">
    <name type="scientific">Aspergillus lucknowensis</name>
    <dbReference type="NCBI Taxonomy" id="176173"/>
    <lineage>
        <taxon>Eukaryota</taxon>
        <taxon>Fungi</taxon>
        <taxon>Dikarya</taxon>
        <taxon>Ascomycota</taxon>
        <taxon>Pezizomycotina</taxon>
        <taxon>Eurotiomycetes</taxon>
        <taxon>Eurotiomycetidae</taxon>
        <taxon>Eurotiales</taxon>
        <taxon>Aspergillaceae</taxon>
        <taxon>Aspergillus</taxon>
        <taxon>Aspergillus subgen. Nidulantes</taxon>
    </lineage>
</organism>
<dbReference type="EMBL" id="JBFXLQ010000004">
    <property type="protein sequence ID" value="KAL2871236.1"/>
    <property type="molecule type" value="Genomic_DNA"/>
</dbReference>
<dbReference type="RefSeq" id="XP_070890215.1">
    <property type="nucleotide sequence ID" value="XM_071030860.1"/>
</dbReference>
<name>A0ABR4M3R3_9EURO</name>
<dbReference type="Proteomes" id="UP001610432">
    <property type="component" value="Unassembled WGS sequence"/>
</dbReference>
<accession>A0ABR4M3R3</accession>
<evidence type="ECO:0000313" key="3">
    <source>
        <dbReference type="Proteomes" id="UP001610432"/>
    </source>
</evidence>
<sequence length="433" mass="49194">MASSETHLSSPTPARPQGWTRITKSSPLQDLGPGIMDYERCAALHNELPTRAVGGRGVKMPSKPLTWWEARAPSVEVANSLHTSLTEFLKRAWDEDFPDDLRDRVSRYEDEDEDGRLIKLYESSHFRVGDDEGIIFDQTTLKASFIEDYNDSAPGSYPRFISPNDRRRKVQTISEDQAKLVKNNPSCQVVDQWVIHHYTETDLELAIMAFKRLVEFLKPISNCKVRFQYIAPGLRFPTAPEFQDQPITDFVTSPYNHHGQFPGNCPLRILQIDNAEQRLVAYDRRFGLRNVAAGFYIYPVVPRWPQFWANGCRLLLPFGIGNSGWSRQSNGEPLGVGEYMDENPTPHDAHGDLIADCDWEYLSKLRTLGESREAMPRLVDLLSYLSEPEQEHIWLLLDIKVAATLRSTLSLSANASNIELHRGKTTPTCYALA</sequence>
<evidence type="ECO:0000313" key="2">
    <source>
        <dbReference type="EMBL" id="KAL2871236.1"/>
    </source>
</evidence>
<comment type="caution">
    <text evidence="2">The sequence shown here is derived from an EMBL/GenBank/DDBJ whole genome shotgun (WGS) entry which is preliminary data.</text>
</comment>
<dbReference type="GeneID" id="98145932"/>
<protein>
    <submittedName>
        <fullName evidence="2">Uncharacterized protein</fullName>
    </submittedName>
</protein>
<gene>
    <name evidence="2" type="ORF">BJX67DRAFT_370024</name>
</gene>
<reference evidence="2 3" key="1">
    <citation type="submission" date="2024-07" db="EMBL/GenBank/DDBJ databases">
        <title>Section-level genome sequencing and comparative genomics of Aspergillus sections Usti and Cavernicolus.</title>
        <authorList>
            <consortium name="Lawrence Berkeley National Laboratory"/>
            <person name="Nybo J.L."/>
            <person name="Vesth T.C."/>
            <person name="Theobald S."/>
            <person name="Frisvad J.C."/>
            <person name="Larsen T.O."/>
            <person name="Kjaerboelling I."/>
            <person name="Rothschild-Mancinelli K."/>
            <person name="Lyhne E.K."/>
            <person name="Kogle M.E."/>
            <person name="Barry K."/>
            <person name="Clum A."/>
            <person name="Na H."/>
            <person name="Ledsgaard L."/>
            <person name="Lin J."/>
            <person name="Lipzen A."/>
            <person name="Kuo A."/>
            <person name="Riley R."/>
            <person name="Mondo S."/>
            <person name="Labutti K."/>
            <person name="Haridas S."/>
            <person name="Pangalinan J."/>
            <person name="Salamov A.A."/>
            <person name="Simmons B.A."/>
            <person name="Magnuson J.K."/>
            <person name="Chen J."/>
            <person name="Drula E."/>
            <person name="Henrissat B."/>
            <person name="Wiebenga A."/>
            <person name="Lubbers R.J."/>
            <person name="Gomes A.C."/>
            <person name="Macurrencykelacurrency M.R."/>
            <person name="Stajich J."/>
            <person name="Grigoriev I.V."/>
            <person name="Mortensen U.H."/>
            <person name="De Vries R.P."/>
            <person name="Baker S.E."/>
            <person name="Andersen M.R."/>
        </authorList>
    </citation>
    <scope>NUCLEOTIDE SEQUENCE [LARGE SCALE GENOMIC DNA]</scope>
    <source>
        <strain evidence="2 3">CBS 449.75</strain>
    </source>
</reference>
<feature type="region of interest" description="Disordered" evidence="1">
    <location>
        <begin position="1"/>
        <end position="27"/>
    </location>
</feature>
<proteinExistence type="predicted"/>
<feature type="compositionally biased region" description="Polar residues" evidence="1">
    <location>
        <begin position="1"/>
        <end position="12"/>
    </location>
</feature>
<keyword evidence="3" id="KW-1185">Reference proteome</keyword>
<evidence type="ECO:0000256" key="1">
    <source>
        <dbReference type="SAM" id="MobiDB-lite"/>
    </source>
</evidence>